<dbReference type="PROSITE" id="PS00571">
    <property type="entry name" value="AMIDASES"/>
    <property type="match status" value="1"/>
</dbReference>
<dbReference type="AlphaFoldDB" id="T1XNA3"/>
<proteinExistence type="predicted"/>
<dbReference type="PANTHER" id="PTHR11895:SF151">
    <property type="entry name" value="GLUTAMYL-TRNA(GLN) AMIDOTRANSFERASE SUBUNIT A"/>
    <property type="match status" value="1"/>
</dbReference>
<dbReference type="OrthoDB" id="9811471at2"/>
<dbReference type="Proteomes" id="UP000016223">
    <property type="component" value="Chromosome 2"/>
</dbReference>
<sequence>MNLTQLGVADLRRGFQARSFRSLDVADALIERTQAHAALNGYVAFDPEGLRAEAKAADVRIAAGEDLPLLGVPVALKDNIDAVALPSSAGTRALLGLHPPQDAEVVRRLREAGALIAGKANMHELAMGITTNNSVTGAARNPWDPTRIPGGSSGGSGVVVAAGLVPAAIGTDTGGSVRVPAALCGVTGLRPTTGRVPGRGIAPISLTRDTAGPIARSVEDCALLDGVLAGSAQPLAPVSLQDVRLGIPGPGFWEGVDSGVREAAQGAVDRLRAAGAQLVEVPLPTLAGFNEAAGFPIALYEFVRDMGDYLHYAQRGVDLRQLVEAIGSPDVAAIVRPLLGEGAVPKAAYQQALQARRALQAVYAEAFAAHGVRALLFPTTPLTAAPIGRDVTVLLDGQEHPTFAAFIRNTDPGSNAGIPGLTLPAGLADGLPVGLALDGPAGSDRGLLALAAAIEAVLPALPSAPWRR</sequence>
<evidence type="ECO:0000259" key="1">
    <source>
        <dbReference type="Pfam" id="PF01425"/>
    </source>
</evidence>
<dbReference type="KEGG" id="vpd:VAPA_2c12210"/>
<dbReference type="Pfam" id="PF01425">
    <property type="entry name" value="Amidase"/>
    <property type="match status" value="1"/>
</dbReference>
<organism evidence="2 3">
    <name type="scientific">Variovorax paradoxus B4</name>
    <dbReference type="NCBI Taxonomy" id="1246301"/>
    <lineage>
        <taxon>Bacteria</taxon>
        <taxon>Pseudomonadati</taxon>
        <taxon>Pseudomonadota</taxon>
        <taxon>Betaproteobacteria</taxon>
        <taxon>Burkholderiales</taxon>
        <taxon>Comamonadaceae</taxon>
        <taxon>Variovorax</taxon>
    </lineage>
</organism>
<dbReference type="RefSeq" id="WP_021004599.1">
    <property type="nucleotide sequence ID" value="NC_022234.1"/>
</dbReference>
<evidence type="ECO:0000313" key="3">
    <source>
        <dbReference type="Proteomes" id="UP000016223"/>
    </source>
</evidence>
<dbReference type="SUPFAM" id="SSF75304">
    <property type="entry name" value="Amidase signature (AS) enzymes"/>
    <property type="match status" value="1"/>
</dbReference>
<dbReference type="PATRIC" id="fig|1246301.3.peg.6727"/>
<dbReference type="InterPro" id="IPR036928">
    <property type="entry name" value="AS_sf"/>
</dbReference>
<dbReference type="Gene3D" id="3.90.1300.10">
    <property type="entry name" value="Amidase signature (AS) domain"/>
    <property type="match status" value="1"/>
</dbReference>
<evidence type="ECO:0000313" key="2">
    <source>
        <dbReference type="EMBL" id="AGU53774.1"/>
    </source>
</evidence>
<feature type="domain" description="Amidase" evidence="1">
    <location>
        <begin position="25"/>
        <end position="448"/>
    </location>
</feature>
<dbReference type="EMBL" id="CP003912">
    <property type="protein sequence ID" value="AGU53774.1"/>
    <property type="molecule type" value="Genomic_DNA"/>
</dbReference>
<name>T1XNA3_VARPD</name>
<gene>
    <name evidence="2" type="ORF">VAPA_2c12210</name>
</gene>
<dbReference type="PANTHER" id="PTHR11895">
    <property type="entry name" value="TRANSAMIDASE"/>
    <property type="match status" value="1"/>
</dbReference>
<reference evidence="2 3" key="1">
    <citation type="submission" date="2012-10" db="EMBL/GenBank/DDBJ databases">
        <title>Genome sequence of Variovorax paradoxus B4.</title>
        <authorList>
            <person name="Schuldes J."/>
            <person name="Brandt U."/>
            <person name="Hiessl S."/>
            <person name="Wuebbeler J.H."/>
            <person name="Thuermer A."/>
            <person name="Steinbuechel A."/>
            <person name="Daniel R."/>
        </authorList>
    </citation>
    <scope>NUCLEOTIDE SEQUENCE [LARGE SCALE GENOMIC DNA]</scope>
    <source>
        <strain evidence="2 3">B4</strain>
    </source>
</reference>
<dbReference type="InterPro" id="IPR020556">
    <property type="entry name" value="Amidase_CS"/>
</dbReference>
<dbReference type="NCBIfam" id="NF005688">
    <property type="entry name" value="PRK07488.1"/>
    <property type="match status" value="1"/>
</dbReference>
<dbReference type="InterPro" id="IPR023631">
    <property type="entry name" value="Amidase_dom"/>
</dbReference>
<protein>
    <submittedName>
        <fullName evidence="2">Putative indoleacetamide hydrolase</fullName>
    </submittedName>
</protein>
<accession>T1XNA3</accession>
<dbReference type="GO" id="GO:0016787">
    <property type="term" value="F:hydrolase activity"/>
    <property type="evidence" value="ECO:0007669"/>
    <property type="project" value="UniProtKB-KW"/>
</dbReference>
<dbReference type="HOGENOM" id="CLU_009600_0_3_4"/>
<keyword evidence="2" id="KW-0378">Hydrolase</keyword>
<dbReference type="InterPro" id="IPR000120">
    <property type="entry name" value="Amidase"/>
</dbReference>